<dbReference type="PROSITE" id="PS51645">
    <property type="entry name" value="PHR_CRY_ALPHA_BETA"/>
    <property type="match status" value="1"/>
</dbReference>
<sequence>MSRLVWFRSDLRVTDNPALHYACDDQADVQAVFILCDQYVESHPIGPRKLWFIRESLKDLAVNLQKSGIELSLLRVAKAGDIPAKLMAFCKEMGIKSLYCNAEYPIDEIERDRKVKASCEGADIAFRRYHDRCLIPPGMLKTGQGSVYRVFTPFSKAWKEKIKSARLEAYLAPETGRGKKAKDATRAIDQCFARCDLRPAPDHWQPGENIAQRKLQEFCDNALLEYDEQRDTPAGPGTSRLSPYLSIGSLSPKQCYLAAAARVKGDWEKHSGVNTWINELIWREFYMHIAQAFPALSRHKPMQAYTDDFPWRYDKTLFQRWCNGETGIPIVDAAMRQLNNTGWMHNRLRMVTAMFLCKNLKIDWRWGERYFMEQLIDADFCANNGGWQWSASTGTDAAPYFRIMNPVSQSERHDPDGQFIRRYVSELAELNNKDVHTGRGAAAYCDPIVDLNRSRQEAIDLFKSLKSNEATANES</sequence>
<evidence type="ECO:0000256" key="1">
    <source>
        <dbReference type="ARBA" id="ARBA00001932"/>
    </source>
</evidence>
<keyword evidence="4 7" id="KW-0285">Flavoprotein</keyword>
<dbReference type="Gene3D" id="1.25.40.80">
    <property type="match status" value="1"/>
</dbReference>
<evidence type="ECO:0000256" key="6">
    <source>
        <dbReference type="ARBA" id="ARBA00022991"/>
    </source>
</evidence>
<evidence type="ECO:0000259" key="8">
    <source>
        <dbReference type="PROSITE" id="PS51645"/>
    </source>
</evidence>
<accession>A0ABT8TEI8</accession>
<comment type="similarity">
    <text evidence="3">Belongs to the DNA photolyase class-1 family.</text>
</comment>
<organism evidence="9 10">
    <name type="scientific">Gilvimarinus algae</name>
    <dbReference type="NCBI Taxonomy" id="3058037"/>
    <lineage>
        <taxon>Bacteria</taxon>
        <taxon>Pseudomonadati</taxon>
        <taxon>Pseudomonadota</taxon>
        <taxon>Gammaproteobacteria</taxon>
        <taxon>Cellvibrionales</taxon>
        <taxon>Cellvibrionaceae</taxon>
        <taxon>Gilvimarinus</taxon>
    </lineage>
</organism>
<keyword evidence="6 7" id="KW-0157">Chromophore</keyword>
<dbReference type="PANTHER" id="PTHR11455">
    <property type="entry name" value="CRYPTOCHROME"/>
    <property type="match status" value="1"/>
</dbReference>
<dbReference type="InterPro" id="IPR005101">
    <property type="entry name" value="Cryptochr/Photolyase_FAD-bd"/>
</dbReference>
<dbReference type="InterPro" id="IPR014729">
    <property type="entry name" value="Rossmann-like_a/b/a_fold"/>
</dbReference>
<proteinExistence type="inferred from homology"/>
<evidence type="ECO:0000256" key="4">
    <source>
        <dbReference type="ARBA" id="ARBA00022630"/>
    </source>
</evidence>
<keyword evidence="5 7" id="KW-0274">FAD</keyword>
<reference evidence="9" key="1">
    <citation type="submission" date="2023-07" db="EMBL/GenBank/DDBJ databases">
        <title>Gilvimarinus algae sp. nov., isolated from the surface of Kelp.</title>
        <authorList>
            <person name="Sun Y.Y."/>
            <person name="Gong Y."/>
            <person name="Du Z.J."/>
        </authorList>
    </citation>
    <scope>NUCLEOTIDE SEQUENCE</scope>
    <source>
        <strain evidence="9">SDUM040014</strain>
    </source>
</reference>
<dbReference type="EC" id="4.1.99.3" evidence="9"/>
<evidence type="ECO:0000256" key="7">
    <source>
        <dbReference type="RuleBase" id="RU004182"/>
    </source>
</evidence>
<dbReference type="InterPro" id="IPR002081">
    <property type="entry name" value="Cryptochrome/DNA_photolyase_1"/>
</dbReference>
<dbReference type="SUPFAM" id="SSF52425">
    <property type="entry name" value="Cryptochrome/photolyase, N-terminal domain"/>
    <property type="match status" value="1"/>
</dbReference>
<dbReference type="RefSeq" id="WP_302712790.1">
    <property type="nucleotide sequence ID" value="NZ_JAULRT010000052.1"/>
</dbReference>
<protein>
    <submittedName>
        <fullName evidence="9">Deoxyribodipyrimidine photo-lyase</fullName>
        <ecNumber evidence="9">4.1.99.3</ecNumber>
    </submittedName>
</protein>
<dbReference type="Pfam" id="PF00875">
    <property type="entry name" value="DNA_photolyase"/>
    <property type="match status" value="1"/>
</dbReference>
<dbReference type="EMBL" id="JAULRT010000052">
    <property type="protein sequence ID" value="MDO3382502.1"/>
    <property type="molecule type" value="Genomic_DNA"/>
</dbReference>
<name>A0ABT8TEI8_9GAMM</name>
<evidence type="ECO:0000313" key="10">
    <source>
        <dbReference type="Proteomes" id="UP001168380"/>
    </source>
</evidence>
<evidence type="ECO:0000256" key="2">
    <source>
        <dbReference type="ARBA" id="ARBA00001974"/>
    </source>
</evidence>
<evidence type="ECO:0000256" key="3">
    <source>
        <dbReference type="ARBA" id="ARBA00005862"/>
    </source>
</evidence>
<dbReference type="Gene3D" id="3.40.50.620">
    <property type="entry name" value="HUPs"/>
    <property type="match status" value="1"/>
</dbReference>
<comment type="caution">
    <text evidence="9">The sequence shown here is derived from an EMBL/GenBank/DDBJ whole genome shotgun (WGS) entry which is preliminary data.</text>
</comment>
<dbReference type="GO" id="GO:0003904">
    <property type="term" value="F:deoxyribodipyrimidine photo-lyase activity"/>
    <property type="evidence" value="ECO:0007669"/>
    <property type="project" value="UniProtKB-EC"/>
</dbReference>
<dbReference type="Gene3D" id="1.10.579.10">
    <property type="entry name" value="DNA Cyclobutane Dipyrimidine Photolyase, subunit A, domain 3"/>
    <property type="match status" value="1"/>
</dbReference>
<comment type="cofactor">
    <cofactor evidence="2">
        <name>FAD</name>
        <dbReference type="ChEBI" id="CHEBI:57692"/>
    </cofactor>
</comment>
<comment type="similarity">
    <text evidence="7">Belongs to the DNA photolyase family.</text>
</comment>
<dbReference type="PANTHER" id="PTHR11455:SF9">
    <property type="entry name" value="CRYPTOCHROME CIRCADIAN CLOCK 5 ISOFORM X1"/>
    <property type="match status" value="1"/>
</dbReference>
<evidence type="ECO:0000313" key="9">
    <source>
        <dbReference type="EMBL" id="MDO3382502.1"/>
    </source>
</evidence>
<dbReference type="SUPFAM" id="SSF48173">
    <property type="entry name" value="Cryptochrome/photolyase FAD-binding domain"/>
    <property type="match status" value="1"/>
</dbReference>
<dbReference type="InterPro" id="IPR006050">
    <property type="entry name" value="DNA_photolyase_N"/>
</dbReference>
<dbReference type="PROSITE" id="PS00394">
    <property type="entry name" value="DNA_PHOTOLYASES_1_1"/>
    <property type="match status" value="1"/>
</dbReference>
<dbReference type="PRINTS" id="PR00147">
    <property type="entry name" value="DNAPHOTLYASE"/>
</dbReference>
<dbReference type="Pfam" id="PF03441">
    <property type="entry name" value="FAD_binding_7"/>
    <property type="match status" value="1"/>
</dbReference>
<keyword evidence="10" id="KW-1185">Reference proteome</keyword>
<dbReference type="InterPro" id="IPR036155">
    <property type="entry name" value="Crypto/Photolyase_N_sf"/>
</dbReference>
<dbReference type="InterPro" id="IPR018394">
    <property type="entry name" value="DNA_photolyase_1_CS_C"/>
</dbReference>
<gene>
    <name evidence="9" type="ORF">QWI16_09985</name>
</gene>
<feature type="domain" description="Photolyase/cryptochrome alpha/beta" evidence="8">
    <location>
        <begin position="1"/>
        <end position="134"/>
    </location>
</feature>
<comment type="cofactor">
    <cofactor evidence="1">
        <name>(6R)-5,10-methylene-5,6,7,8-tetrahydrofolate</name>
        <dbReference type="ChEBI" id="CHEBI:15636"/>
    </cofactor>
</comment>
<keyword evidence="9" id="KW-0456">Lyase</keyword>
<dbReference type="Proteomes" id="UP001168380">
    <property type="component" value="Unassembled WGS sequence"/>
</dbReference>
<dbReference type="InterPro" id="IPR036134">
    <property type="entry name" value="Crypto/Photolyase_FAD-like_sf"/>
</dbReference>
<evidence type="ECO:0000256" key="5">
    <source>
        <dbReference type="ARBA" id="ARBA00022827"/>
    </source>
</evidence>